<feature type="transmembrane region" description="Helical" evidence="5">
    <location>
        <begin position="241"/>
        <end position="261"/>
    </location>
</feature>
<feature type="transmembrane region" description="Helical" evidence="5">
    <location>
        <begin position="392"/>
        <end position="410"/>
    </location>
</feature>
<evidence type="ECO:0000256" key="3">
    <source>
        <dbReference type="ARBA" id="ARBA00022989"/>
    </source>
</evidence>
<evidence type="ECO:0000259" key="6">
    <source>
        <dbReference type="Pfam" id="PF04932"/>
    </source>
</evidence>
<dbReference type="GO" id="GO:0016020">
    <property type="term" value="C:membrane"/>
    <property type="evidence" value="ECO:0007669"/>
    <property type="project" value="UniProtKB-SubCell"/>
</dbReference>
<keyword evidence="4 5" id="KW-0472">Membrane</keyword>
<evidence type="ECO:0000313" key="8">
    <source>
        <dbReference type="Proteomes" id="UP000591071"/>
    </source>
</evidence>
<feature type="transmembrane region" description="Helical" evidence="5">
    <location>
        <begin position="90"/>
        <end position="109"/>
    </location>
</feature>
<feature type="transmembrane region" description="Helical" evidence="5">
    <location>
        <begin position="174"/>
        <end position="192"/>
    </location>
</feature>
<evidence type="ECO:0000256" key="1">
    <source>
        <dbReference type="ARBA" id="ARBA00004141"/>
    </source>
</evidence>
<dbReference type="Pfam" id="PF04932">
    <property type="entry name" value="Wzy_C"/>
    <property type="match status" value="1"/>
</dbReference>
<feature type="transmembrane region" description="Helical" evidence="5">
    <location>
        <begin position="337"/>
        <end position="357"/>
    </location>
</feature>
<accession>A0A848BQ09</accession>
<evidence type="ECO:0000256" key="2">
    <source>
        <dbReference type="ARBA" id="ARBA00022692"/>
    </source>
</evidence>
<gene>
    <name evidence="7" type="ORF">HF872_07260</name>
</gene>
<feature type="transmembrane region" description="Helical" evidence="5">
    <location>
        <begin position="282"/>
        <end position="303"/>
    </location>
</feature>
<evidence type="ECO:0000256" key="4">
    <source>
        <dbReference type="ARBA" id="ARBA00023136"/>
    </source>
</evidence>
<keyword evidence="3 5" id="KW-1133">Transmembrane helix</keyword>
<dbReference type="PANTHER" id="PTHR37422">
    <property type="entry name" value="TEICHURONIC ACID BIOSYNTHESIS PROTEIN TUAE"/>
    <property type="match status" value="1"/>
</dbReference>
<keyword evidence="2 5" id="KW-0812">Transmembrane</keyword>
<feature type="transmembrane region" description="Helical" evidence="5">
    <location>
        <begin position="29"/>
        <end position="55"/>
    </location>
</feature>
<name>A0A848BQ09_9FIRM</name>
<dbReference type="AlphaFoldDB" id="A0A848BQ09"/>
<comment type="caution">
    <text evidence="7">The sequence shown here is derived from an EMBL/GenBank/DDBJ whole genome shotgun (WGS) entry which is preliminary data.</text>
</comment>
<feature type="transmembrane region" description="Helical" evidence="5">
    <location>
        <begin position="369"/>
        <end position="386"/>
    </location>
</feature>
<evidence type="ECO:0000313" key="7">
    <source>
        <dbReference type="EMBL" id="NME28421.1"/>
    </source>
</evidence>
<protein>
    <submittedName>
        <fullName evidence="7">Polymerase</fullName>
    </submittedName>
</protein>
<dbReference type="RefSeq" id="WP_075582010.1">
    <property type="nucleotide sequence ID" value="NZ_JABAFG010000010.1"/>
</dbReference>
<dbReference type="InterPro" id="IPR007016">
    <property type="entry name" value="O-antigen_ligase-rel_domated"/>
</dbReference>
<proteinExistence type="predicted"/>
<dbReference type="EMBL" id="JABAFG010000010">
    <property type="protein sequence ID" value="NME28421.1"/>
    <property type="molecule type" value="Genomic_DNA"/>
</dbReference>
<reference evidence="7 8" key="1">
    <citation type="submission" date="2020-04" db="EMBL/GenBank/DDBJ databases">
        <authorList>
            <person name="Hitch T.C.A."/>
            <person name="Wylensek D."/>
            <person name="Clavel T."/>
        </authorList>
    </citation>
    <scope>NUCLEOTIDE SEQUENCE [LARGE SCALE GENOMIC DNA]</scope>
    <source>
        <strain evidence="7 8">Oil-RF-744-FAT-WT-6-1</strain>
    </source>
</reference>
<comment type="subcellular location">
    <subcellularLocation>
        <location evidence="1">Membrane</location>
        <topology evidence="1">Multi-pass membrane protein</topology>
    </subcellularLocation>
</comment>
<evidence type="ECO:0000256" key="5">
    <source>
        <dbReference type="SAM" id="Phobius"/>
    </source>
</evidence>
<organism evidence="7 8">
    <name type="scientific">Megasphaera hexanoica</name>
    <dbReference type="NCBI Taxonomy" id="1675036"/>
    <lineage>
        <taxon>Bacteria</taxon>
        <taxon>Bacillati</taxon>
        <taxon>Bacillota</taxon>
        <taxon>Negativicutes</taxon>
        <taxon>Veillonellales</taxon>
        <taxon>Veillonellaceae</taxon>
        <taxon>Megasphaera</taxon>
    </lineage>
</organism>
<feature type="transmembrane region" description="Helical" evidence="5">
    <location>
        <begin position="121"/>
        <end position="142"/>
    </location>
</feature>
<dbReference type="InterPro" id="IPR051533">
    <property type="entry name" value="WaaL-like"/>
</dbReference>
<sequence length="427" mass="48398">MKLTTLLPTASSSQEKARIHVVYALLGTVFFMPLQIIAMEACFILALILAARYVWKYPIASWHDTPLFKPAALFAILAFVSLAGSPRPLFGVAFYLFTVLQYFIFYNLIVVFVRGREERRLFLLVFLASAAIVVLFGLYQYAHMLTLHEEEWVDNSAFPLLRRRMYSTLYNPNLLSEFLLMAISAAFSLLIVRKRAPKKMAALLVLLAALALCLILTYSRGAWLSACALVFFFGLVWDKRLWLSFLCIPFLLAFYHGGITHRLLSIFYHSSADTSVSMRMDMWLAALQMVADHPLLGIGWGAFKFVYPVYNELIQQAGITIFHAHNMYLNILAETGIAGFCAFGWLFFGAGVCAVRFLRKRGVQPQDRAMALMTAASILAVAISSFSDYDLFSTQISLTLWFLLGLFSNMREEYGKREKKSLRNNSQ</sequence>
<dbReference type="PANTHER" id="PTHR37422:SF13">
    <property type="entry name" value="LIPOPOLYSACCHARIDE BIOSYNTHESIS PROTEIN PA4999-RELATED"/>
    <property type="match status" value="1"/>
</dbReference>
<feature type="domain" description="O-antigen ligase-related" evidence="6">
    <location>
        <begin position="206"/>
        <end position="343"/>
    </location>
</feature>
<dbReference type="Proteomes" id="UP000591071">
    <property type="component" value="Unassembled WGS sequence"/>
</dbReference>
<feature type="transmembrane region" description="Helical" evidence="5">
    <location>
        <begin position="204"/>
        <end position="235"/>
    </location>
</feature>